<feature type="coiled-coil region" evidence="1">
    <location>
        <begin position="223"/>
        <end position="274"/>
    </location>
</feature>
<proteinExistence type="predicted"/>
<evidence type="ECO:0008006" key="4">
    <source>
        <dbReference type="Google" id="ProtNLM"/>
    </source>
</evidence>
<evidence type="ECO:0000313" key="3">
    <source>
        <dbReference type="Proteomes" id="UP001145742"/>
    </source>
</evidence>
<dbReference type="InterPro" id="IPR026081">
    <property type="entry name" value="DISC1"/>
</dbReference>
<keyword evidence="1" id="KW-0175">Coiled coil</keyword>
<sequence length="390" mass="45659">MVQTMVEQLCPCSPWRTFEVQRSTCSRWMLKGAVIRWEVHDEAGYWQGPAAHGLRSRCWSRFPWWDLWPCGGPTLEQLVCEGLHHTEKWPTGQQFVKNLPMGWTHARGVGAGLYPMGRTPQGARIKSLILRLQRLQEKAIEEDDYDRADKFRRKLEELEKEKNSLKFQLPSRHPSVSSFLDRFITQVQAALCWAADRRVRCEENDLCHEKERKLLRTTYQERMQVSATKRNQLSEEKKRLQKEIEDLRTRLTVLEEKDQQLRREMEEQDRLIQSQDCELAALLGCVSLRELQEISKAVDDTLGSSYQIPFSLDLPGTIKRRDCFVQVFLIFKIYVHMKFPVKLEVGKLCEITDPSISWVKNFAFSVMELAYIEFENVESFAQVSVQEQSP</sequence>
<dbReference type="EMBL" id="WHWB01033826">
    <property type="protein sequence ID" value="KAJ7416604.1"/>
    <property type="molecule type" value="Genomic_DNA"/>
</dbReference>
<comment type="caution">
    <text evidence="2">The sequence shown here is derived from an EMBL/GenBank/DDBJ whole genome shotgun (WGS) entry which is preliminary data.</text>
</comment>
<feature type="coiled-coil region" evidence="1">
    <location>
        <begin position="141"/>
        <end position="168"/>
    </location>
</feature>
<gene>
    <name evidence="2" type="ORF">WISP_70135</name>
</gene>
<protein>
    <recommendedName>
        <fullName evidence="4">UVR domain-containing protein</fullName>
    </recommendedName>
</protein>
<reference evidence="2" key="1">
    <citation type="submission" date="2019-10" db="EMBL/GenBank/DDBJ databases">
        <authorList>
            <person name="Soares A.E.R."/>
            <person name="Aleixo A."/>
            <person name="Schneider P."/>
            <person name="Miyaki C.Y."/>
            <person name="Schneider M.P."/>
            <person name="Mello C."/>
            <person name="Vasconcelos A.T.R."/>
        </authorList>
    </citation>
    <scope>NUCLEOTIDE SEQUENCE</scope>
    <source>
        <tissue evidence="2">Muscle</tissue>
    </source>
</reference>
<keyword evidence="3" id="KW-1185">Reference proteome</keyword>
<organism evidence="2 3">
    <name type="scientific">Willisornis vidua</name>
    <name type="common">Xingu scale-backed antbird</name>
    <dbReference type="NCBI Taxonomy" id="1566151"/>
    <lineage>
        <taxon>Eukaryota</taxon>
        <taxon>Metazoa</taxon>
        <taxon>Chordata</taxon>
        <taxon>Craniata</taxon>
        <taxon>Vertebrata</taxon>
        <taxon>Euteleostomi</taxon>
        <taxon>Archelosauria</taxon>
        <taxon>Archosauria</taxon>
        <taxon>Dinosauria</taxon>
        <taxon>Saurischia</taxon>
        <taxon>Theropoda</taxon>
        <taxon>Coelurosauria</taxon>
        <taxon>Aves</taxon>
        <taxon>Neognathae</taxon>
        <taxon>Neoaves</taxon>
        <taxon>Telluraves</taxon>
        <taxon>Australaves</taxon>
        <taxon>Passeriformes</taxon>
        <taxon>Thamnophilidae</taxon>
        <taxon>Willisornis</taxon>
    </lineage>
</organism>
<dbReference type="Proteomes" id="UP001145742">
    <property type="component" value="Unassembled WGS sequence"/>
</dbReference>
<evidence type="ECO:0000256" key="1">
    <source>
        <dbReference type="SAM" id="Coils"/>
    </source>
</evidence>
<evidence type="ECO:0000313" key="2">
    <source>
        <dbReference type="EMBL" id="KAJ7416604.1"/>
    </source>
</evidence>
<dbReference type="PANTHER" id="PTHR14332">
    <property type="entry name" value="DISRUPTED IN SCHIZOPHRENIA 1 PROTEIN"/>
    <property type="match status" value="1"/>
</dbReference>
<dbReference type="PANTHER" id="PTHR14332:SF3">
    <property type="entry name" value="DISRUPTED IN SCHIZOPHRENIA 1 PROTEIN"/>
    <property type="match status" value="1"/>
</dbReference>
<name>A0ABQ9DDD8_9PASS</name>
<accession>A0ABQ9DDD8</accession>